<evidence type="ECO:0000313" key="1">
    <source>
        <dbReference type="EMBL" id="MCI15650.1"/>
    </source>
</evidence>
<dbReference type="AlphaFoldDB" id="A0A392PW29"/>
<organism evidence="1 2">
    <name type="scientific">Trifolium medium</name>
    <dbReference type="NCBI Taxonomy" id="97028"/>
    <lineage>
        <taxon>Eukaryota</taxon>
        <taxon>Viridiplantae</taxon>
        <taxon>Streptophyta</taxon>
        <taxon>Embryophyta</taxon>
        <taxon>Tracheophyta</taxon>
        <taxon>Spermatophyta</taxon>
        <taxon>Magnoliopsida</taxon>
        <taxon>eudicotyledons</taxon>
        <taxon>Gunneridae</taxon>
        <taxon>Pentapetalae</taxon>
        <taxon>rosids</taxon>
        <taxon>fabids</taxon>
        <taxon>Fabales</taxon>
        <taxon>Fabaceae</taxon>
        <taxon>Papilionoideae</taxon>
        <taxon>50 kb inversion clade</taxon>
        <taxon>NPAAA clade</taxon>
        <taxon>Hologalegina</taxon>
        <taxon>IRL clade</taxon>
        <taxon>Trifolieae</taxon>
        <taxon>Trifolium</taxon>
    </lineage>
</organism>
<evidence type="ECO:0000313" key="2">
    <source>
        <dbReference type="Proteomes" id="UP000265520"/>
    </source>
</evidence>
<name>A0A392PW29_9FABA</name>
<feature type="non-terminal residue" evidence="1">
    <location>
        <position position="115"/>
    </location>
</feature>
<accession>A0A392PW29</accession>
<comment type="caution">
    <text evidence="1">The sequence shown here is derived from an EMBL/GenBank/DDBJ whole genome shotgun (WGS) entry which is preliminary data.</text>
</comment>
<keyword evidence="2" id="KW-1185">Reference proteome</keyword>
<protein>
    <submittedName>
        <fullName evidence="1">Vacuolar protein sorting-associated protein 13A</fullName>
    </submittedName>
</protein>
<reference evidence="1 2" key="1">
    <citation type="journal article" date="2018" name="Front. Plant Sci.">
        <title>Red Clover (Trifolium pratense) and Zigzag Clover (T. medium) - A Picture of Genomic Similarities and Differences.</title>
        <authorList>
            <person name="Dluhosova J."/>
            <person name="Istvanek J."/>
            <person name="Nedelnik J."/>
            <person name="Repkova J."/>
        </authorList>
    </citation>
    <scope>NUCLEOTIDE SEQUENCE [LARGE SCALE GENOMIC DNA]</scope>
    <source>
        <strain evidence="2">cv. 10/8</strain>
        <tissue evidence="1">Leaf</tissue>
    </source>
</reference>
<dbReference type="EMBL" id="LXQA010097406">
    <property type="protein sequence ID" value="MCI15650.1"/>
    <property type="molecule type" value="Genomic_DNA"/>
</dbReference>
<proteinExistence type="predicted"/>
<sequence>MFQFLMLTCSFKHMQAGTTLAMLMKDAFSPTYGGNSIMDAIHKRNYYIIPQNKLGQDIFIRATEARGLQNIIKMPSGDMKAVKVPVSKDMLESHLRGKLCRKIRTMVTIIIAEAQ</sequence>
<dbReference type="Proteomes" id="UP000265520">
    <property type="component" value="Unassembled WGS sequence"/>
</dbReference>